<organism evidence="1 2">
    <name type="scientific">Teichococcus oryzae</name>
    <dbReference type="NCBI Taxonomy" id="1608942"/>
    <lineage>
        <taxon>Bacteria</taxon>
        <taxon>Pseudomonadati</taxon>
        <taxon>Pseudomonadota</taxon>
        <taxon>Alphaproteobacteria</taxon>
        <taxon>Acetobacterales</taxon>
        <taxon>Roseomonadaceae</taxon>
        <taxon>Roseomonas</taxon>
    </lineage>
</organism>
<proteinExistence type="predicted"/>
<dbReference type="AlphaFoldDB" id="A0A5B2THL5"/>
<name>A0A5B2THL5_9PROT</name>
<sequence length="200" mass="22891">MSAFIAAGSFRDTSAEEWEQVFHRSRERDISSAGAHVLALLRSQETVETSGWQVNAYTHALQAATKAFRAGMDEEYVVCALLHDVGEFLDPFNHGDIAGEVVRNFVSAENHWMVANHPIFQLHFRDHSQYDRAACLKYQGHPAFERTLDFCERFDQSCFDGSYDNLPLEAFEPMVRRVFARGTERLYRKHPYAILEAGKN</sequence>
<dbReference type="Gene3D" id="1.10.3210.10">
    <property type="entry name" value="Hypothetical protein af1432"/>
    <property type="match status" value="1"/>
</dbReference>
<dbReference type="InterPro" id="IPR052567">
    <property type="entry name" value="OP_Dioxygenase"/>
</dbReference>
<evidence type="ECO:0000313" key="2">
    <source>
        <dbReference type="Proteomes" id="UP000322110"/>
    </source>
</evidence>
<dbReference type="OrthoDB" id="9802857at2"/>
<keyword evidence="1" id="KW-0378">Hydrolase</keyword>
<dbReference type="Proteomes" id="UP000322110">
    <property type="component" value="Unassembled WGS sequence"/>
</dbReference>
<dbReference type="RefSeq" id="WP_149812087.1">
    <property type="nucleotide sequence ID" value="NZ_VUKA01000003.1"/>
</dbReference>
<dbReference type="EMBL" id="VUKA01000003">
    <property type="protein sequence ID" value="KAA2213583.1"/>
    <property type="molecule type" value="Genomic_DNA"/>
</dbReference>
<accession>A0A5B2THL5</accession>
<evidence type="ECO:0000313" key="1">
    <source>
        <dbReference type="EMBL" id="KAA2213583.1"/>
    </source>
</evidence>
<protein>
    <submittedName>
        <fullName evidence="1">Phosphohydrolase</fullName>
    </submittedName>
</protein>
<dbReference type="PANTHER" id="PTHR40202">
    <property type="match status" value="1"/>
</dbReference>
<keyword evidence="2" id="KW-1185">Reference proteome</keyword>
<reference evidence="1 2" key="1">
    <citation type="journal article" date="2015" name="Int. J. Syst. Evol. Microbiol.">
        <title>Roseomonas oryzae sp. nov., isolated from paddy rhizosphere soil.</title>
        <authorList>
            <person name="Ramaprasad E.V."/>
            <person name="Sasikala Ch."/>
            <person name="Ramana Ch.V."/>
        </authorList>
    </citation>
    <scope>NUCLEOTIDE SEQUENCE [LARGE SCALE GENOMIC DNA]</scope>
    <source>
        <strain evidence="1 2">KCTC 42542</strain>
    </source>
</reference>
<gene>
    <name evidence="1" type="ORF">F0Q34_10165</name>
</gene>
<dbReference type="PANTHER" id="PTHR40202:SF1">
    <property type="entry name" value="HD DOMAIN-CONTAINING PROTEIN"/>
    <property type="match status" value="1"/>
</dbReference>
<dbReference type="GO" id="GO:0016787">
    <property type="term" value="F:hydrolase activity"/>
    <property type="evidence" value="ECO:0007669"/>
    <property type="project" value="UniProtKB-KW"/>
</dbReference>
<comment type="caution">
    <text evidence="1">The sequence shown here is derived from an EMBL/GenBank/DDBJ whole genome shotgun (WGS) entry which is preliminary data.</text>
</comment>
<dbReference type="SUPFAM" id="SSF109604">
    <property type="entry name" value="HD-domain/PDEase-like"/>
    <property type="match status" value="1"/>
</dbReference>